<dbReference type="AlphaFoldDB" id="A0A9N9ZGY1"/>
<evidence type="ECO:0000256" key="1">
    <source>
        <dbReference type="SAM" id="Phobius"/>
    </source>
</evidence>
<sequence length="209" mass="24356">MDRNNAKEVYKYYRQVLAPYFSHRAPNIDGKLVLNSLPSDANDINEDNSPLLDKDLKLKSLLSQETIGCGRLKALYYKDIQMLIVWYLITGWCIPTIAIKFIYHKGANKKPKLYIIFYFTPTRKILFYTISTIITLALYNNAFNIASLIDIKSIFRLKLLLVILGDTLDTICDQIIHHNPQFMTFHHTYLNEIANFNIQNAFLKEEKEI</sequence>
<evidence type="ECO:0000313" key="3">
    <source>
        <dbReference type="Proteomes" id="UP000775872"/>
    </source>
</evidence>
<keyword evidence="3" id="KW-1185">Reference proteome</keyword>
<keyword evidence="1" id="KW-0472">Membrane</keyword>
<organism evidence="2 3">
    <name type="scientific">Clonostachys solani</name>
    <dbReference type="NCBI Taxonomy" id="160281"/>
    <lineage>
        <taxon>Eukaryota</taxon>
        <taxon>Fungi</taxon>
        <taxon>Dikarya</taxon>
        <taxon>Ascomycota</taxon>
        <taxon>Pezizomycotina</taxon>
        <taxon>Sordariomycetes</taxon>
        <taxon>Hypocreomycetidae</taxon>
        <taxon>Hypocreales</taxon>
        <taxon>Bionectriaceae</taxon>
        <taxon>Clonostachys</taxon>
    </lineage>
</organism>
<feature type="transmembrane region" description="Helical" evidence="1">
    <location>
        <begin position="125"/>
        <end position="149"/>
    </location>
</feature>
<comment type="caution">
    <text evidence="2">The sequence shown here is derived from an EMBL/GenBank/DDBJ whole genome shotgun (WGS) entry which is preliminary data.</text>
</comment>
<evidence type="ECO:0000313" key="2">
    <source>
        <dbReference type="EMBL" id="CAH0055287.1"/>
    </source>
</evidence>
<keyword evidence="1" id="KW-1133">Transmembrane helix</keyword>
<keyword evidence="1" id="KW-0812">Transmembrane</keyword>
<dbReference type="EMBL" id="CABFOC020000054">
    <property type="protein sequence ID" value="CAH0055287.1"/>
    <property type="molecule type" value="Genomic_DNA"/>
</dbReference>
<feature type="transmembrane region" description="Helical" evidence="1">
    <location>
        <begin position="83"/>
        <end position="103"/>
    </location>
</feature>
<accession>A0A9N9ZGY1</accession>
<dbReference type="Proteomes" id="UP000775872">
    <property type="component" value="Unassembled WGS sequence"/>
</dbReference>
<protein>
    <submittedName>
        <fullName evidence="2">Uncharacterized protein</fullName>
    </submittedName>
</protein>
<gene>
    <name evidence="2" type="ORF">CSOL1703_00017196</name>
</gene>
<dbReference type="OrthoDB" id="4485682at2759"/>
<reference evidence="2" key="1">
    <citation type="submission" date="2021-10" db="EMBL/GenBank/DDBJ databases">
        <authorList>
            <person name="Piombo E."/>
        </authorList>
    </citation>
    <scope>NUCLEOTIDE SEQUENCE</scope>
</reference>
<proteinExistence type="predicted"/>
<name>A0A9N9ZGY1_9HYPO</name>